<evidence type="ECO:0000256" key="1">
    <source>
        <dbReference type="SAM" id="Phobius"/>
    </source>
</evidence>
<proteinExistence type="predicted"/>
<keyword evidence="1" id="KW-1133">Transmembrane helix</keyword>
<dbReference type="Proteomes" id="UP000320948">
    <property type="component" value="Unassembled WGS sequence"/>
</dbReference>
<accession>A0A6N4R498</accession>
<feature type="transmembrane region" description="Helical" evidence="1">
    <location>
        <begin position="27"/>
        <end position="48"/>
    </location>
</feature>
<protein>
    <submittedName>
        <fullName evidence="2">Uncharacterized protein</fullName>
    </submittedName>
</protein>
<dbReference type="EMBL" id="VAFM01000001">
    <property type="protein sequence ID" value="TKW61673.1"/>
    <property type="molecule type" value="Genomic_DNA"/>
</dbReference>
<keyword evidence="1" id="KW-0472">Membrane</keyword>
<sequence length="68" mass="7954">MDFIIREVLSWCGVLTGVLVGYDAHNFQLLNCMVALGLFTLLVAFVALRRSLFVRMKYVWRHRIKKHS</sequence>
<keyword evidence="1" id="KW-0812">Transmembrane</keyword>
<evidence type="ECO:0000313" key="2">
    <source>
        <dbReference type="EMBL" id="TKW61673.1"/>
    </source>
</evidence>
<comment type="caution">
    <text evidence="2">The sequence shown here is derived from an EMBL/GenBank/DDBJ whole genome shotgun (WGS) entry which is preliminary data.</text>
</comment>
<organism evidence="2 3">
    <name type="scientific">Blastochloris viridis</name>
    <name type="common">Rhodopseudomonas viridis</name>
    <dbReference type="NCBI Taxonomy" id="1079"/>
    <lineage>
        <taxon>Bacteria</taxon>
        <taxon>Pseudomonadati</taxon>
        <taxon>Pseudomonadota</taxon>
        <taxon>Alphaproteobacteria</taxon>
        <taxon>Hyphomicrobiales</taxon>
        <taxon>Blastochloridaceae</taxon>
        <taxon>Blastochloris</taxon>
    </lineage>
</organism>
<dbReference type="AlphaFoldDB" id="A0A6N4R498"/>
<gene>
    <name evidence="2" type="ORF">DI628_03330</name>
</gene>
<reference evidence="2 3" key="1">
    <citation type="journal article" date="2017" name="Nat. Commun.">
        <title>In situ click chemistry generation of cyclooxygenase-2 inhibitors.</title>
        <authorList>
            <person name="Bhardwaj A."/>
            <person name="Kaur J."/>
            <person name="Wuest M."/>
            <person name="Wuest F."/>
        </authorList>
    </citation>
    <scope>NUCLEOTIDE SEQUENCE [LARGE SCALE GENOMIC DNA]</scope>
    <source>
        <strain evidence="2">S2_018_000_R2_106</strain>
    </source>
</reference>
<evidence type="ECO:0000313" key="3">
    <source>
        <dbReference type="Proteomes" id="UP000320948"/>
    </source>
</evidence>
<name>A0A6N4R498_BLAVI</name>